<gene>
    <name evidence="2" type="ORF">Q31b_06740</name>
</gene>
<protein>
    <submittedName>
        <fullName evidence="2">Uncharacterized protein</fullName>
    </submittedName>
</protein>
<accession>A0A5C6E963</accession>
<sequence>MADFANDWYRAALLLSIPIVWCLVCLILSWASGWWVLADHYLASQAEVDLSASRTDRRKAYMRTGMIGPINYHSTLNFVAVPEGLRISVFFPFRLGHPPLFIPWDAFTNRREDNKLFSHRIKMSIGQPAITRVVFPGWVKYEMPPG</sequence>
<reference evidence="2 3" key="1">
    <citation type="submission" date="2019-02" db="EMBL/GenBank/DDBJ databases">
        <title>Deep-cultivation of Planctomycetes and their phenomic and genomic characterization uncovers novel biology.</title>
        <authorList>
            <person name="Wiegand S."/>
            <person name="Jogler M."/>
            <person name="Boedeker C."/>
            <person name="Pinto D."/>
            <person name="Vollmers J."/>
            <person name="Rivas-Marin E."/>
            <person name="Kohn T."/>
            <person name="Peeters S.H."/>
            <person name="Heuer A."/>
            <person name="Rast P."/>
            <person name="Oberbeckmann S."/>
            <person name="Bunk B."/>
            <person name="Jeske O."/>
            <person name="Meyerdierks A."/>
            <person name="Storesund J.E."/>
            <person name="Kallscheuer N."/>
            <person name="Luecker S."/>
            <person name="Lage O.M."/>
            <person name="Pohl T."/>
            <person name="Merkel B.J."/>
            <person name="Hornburger P."/>
            <person name="Mueller R.-W."/>
            <person name="Bruemmer F."/>
            <person name="Labrenz M."/>
            <person name="Spormann A.M."/>
            <person name="Op Den Camp H."/>
            <person name="Overmann J."/>
            <person name="Amann R."/>
            <person name="Jetten M.S.M."/>
            <person name="Mascher T."/>
            <person name="Medema M.H."/>
            <person name="Devos D.P."/>
            <person name="Kaster A.-K."/>
            <person name="Ovreas L."/>
            <person name="Rohde M."/>
            <person name="Galperin M.Y."/>
            <person name="Jogler C."/>
        </authorList>
    </citation>
    <scope>NUCLEOTIDE SEQUENCE [LARGE SCALE GENOMIC DNA]</scope>
    <source>
        <strain evidence="2 3">Q31b</strain>
    </source>
</reference>
<keyword evidence="1" id="KW-1133">Transmembrane helix</keyword>
<keyword evidence="1" id="KW-0472">Membrane</keyword>
<proteinExistence type="predicted"/>
<evidence type="ECO:0000313" key="3">
    <source>
        <dbReference type="Proteomes" id="UP000315471"/>
    </source>
</evidence>
<keyword evidence="1" id="KW-0812">Transmembrane</keyword>
<dbReference type="Proteomes" id="UP000315471">
    <property type="component" value="Unassembled WGS sequence"/>
</dbReference>
<name>A0A5C6E963_9BACT</name>
<keyword evidence="3" id="KW-1185">Reference proteome</keyword>
<evidence type="ECO:0000313" key="2">
    <source>
        <dbReference type="EMBL" id="TWU45502.1"/>
    </source>
</evidence>
<dbReference type="AlphaFoldDB" id="A0A5C6E963"/>
<dbReference type="EMBL" id="SJPY01000001">
    <property type="protein sequence ID" value="TWU45502.1"/>
    <property type="molecule type" value="Genomic_DNA"/>
</dbReference>
<organism evidence="2 3">
    <name type="scientific">Novipirellula aureliae</name>
    <dbReference type="NCBI Taxonomy" id="2527966"/>
    <lineage>
        <taxon>Bacteria</taxon>
        <taxon>Pseudomonadati</taxon>
        <taxon>Planctomycetota</taxon>
        <taxon>Planctomycetia</taxon>
        <taxon>Pirellulales</taxon>
        <taxon>Pirellulaceae</taxon>
        <taxon>Novipirellula</taxon>
    </lineage>
</organism>
<comment type="caution">
    <text evidence="2">The sequence shown here is derived from an EMBL/GenBank/DDBJ whole genome shotgun (WGS) entry which is preliminary data.</text>
</comment>
<evidence type="ECO:0000256" key="1">
    <source>
        <dbReference type="SAM" id="Phobius"/>
    </source>
</evidence>
<feature type="transmembrane region" description="Helical" evidence="1">
    <location>
        <begin position="12"/>
        <end position="37"/>
    </location>
</feature>